<keyword evidence="3" id="KW-1185">Reference proteome</keyword>
<dbReference type="InterPro" id="IPR029063">
    <property type="entry name" value="SAM-dependent_MTases_sf"/>
</dbReference>
<sequence>MRFGEENFYVDPITLEPLVLSNEVKDENGIVSGTLSSASGNRFDIVKGVPNFVYPFELPVADQKALQQYEDRADAYDRFLPLTFSTYGEDEQVVRNAMVDKLNLTPGSIVLETGAGTGRDSEIIAKRLGPDGKLYIQDLSPSFLNKNLERMHGVDTHVEPALANGYYLPFADNSFDACFHFGGINAFGDIKRAFSEMARVTKPGGKVVVGDESMPPWLRETEFGKILMNSNPEFVYTLPLDKLPVEARKTRLEWIIGGVFYLIDFVVGEGEPGADLDFDIPGARGGTHRTRLYGQLEGVSAEAKRLAYEARAKTGKSMHQWLDEVVREAAQRDIGQKD</sequence>
<accession>A0A318JE23</accession>
<evidence type="ECO:0000313" key="2">
    <source>
        <dbReference type="EMBL" id="PXX46757.1"/>
    </source>
</evidence>
<protein>
    <submittedName>
        <fullName evidence="2">Methyltransferase family protein</fullName>
    </submittedName>
</protein>
<dbReference type="Proteomes" id="UP000247792">
    <property type="component" value="Unassembled WGS sequence"/>
</dbReference>
<reference evidence="2 3" key="1">
    <citation type="submission" date="2018-05" db="EMBL/GenBank/DDBJ databases">
        <title>Genomic Encyclopedia of Type Strains, Phase IV (KMG-IV): sequencing the most valuable type-strain genomes for metagenomic binning, comparative biology and taxonomic classification.</title>
        <authorList>
            <person name="Goeker M."/>
        </authorList>
    </citation>
    <scope>NUCLEOTIDE SEQUENCE [LARGE SCALE GENOMIC DNA]</scope>
    <source>
        <strain evidence="2 3">DSM 19792</strain>
    </source>
</reference>
<comment type="caution">
    <text evidence="2">The sequence shown here is derived from an EMBL/GenBank/DDBJ whole genome shotgun (WGS) entry which is preliminary data.</text>
</comment>
<proteinExistence type="predicted"/>
<keyword evidence="2" id="KW-0489">Methyltransferase</keyword>
<gene>
    <name evidence="2" type="ORF">DFR42_101332</name>
</gene>
<dbReference type="Gene3D" id="3.40.50.150">
    <property type="entry name" value="Vaccinia Virus protein VP39"/>
    <property type="match status" value="1"/>
</dbReference>
<dbReference type="CDD" id="cd02440">
    <property type="entry name" value="AdoMet_MTases"/>
    <property type="match status" value="1"/>
</dbReference>
<keyword evidence="2" id="KW-0808">Transferase</keyword>
<dbReference type="InterPro" id="IPR041698">
    <property type="entry name" value="Methyltransf_25"/>
</dbReference>
<dbReference type="PANTHER" id="PTHR42912">
    <property type="entry name" value="METHYLTRANSFERASE"/>
    <property type="match status" value="1"/>
</dbReference>
<dbReference type="InterPro" id="IPR050508">
    <property type="entry name" value="Methyltransf_Superfamily"/>
</dbReference>
<evidence type="ECO:0000259" key="1">
    <source>
        <dbReference type="Pfam" id="PF13649"/>
    </source>
</evidence>
<dbReference type="RefSeq" id="WP_170133384.1">
    <property type="nucleotide sequence ID" value="NZ_QJKB01000001.1"/>
</dbReference>
<dbReference type="GO" id="GO:0008168">
    <property type="term" value="F:methyltransferase activity"/>
    <property type="evidence" value="ECO:0007669"/>
    <property type="project" value="UniProtKB-KW"/>
</dbReference>
<evidence type="ECO:0000313" key="3">
    <source>
        <dbReference type="Proteomes" id="UP000247792"/>
    </source>
</evidence>
<dbReference type="Pfam" id="PF13649">
    <property type="entry name" value="Methyltransf_25"/>
    <property type="match status" value="1"/>
</dbReference>
<dbReference type="AlphaFoldDB" id="A0A318JE23"/>
<feature type="domain" description="Methyltransferase" evidence="1">
    <location>
        <begin position="110"/>
        <end position="205"/>
    </location>
</feature>
<name>A0A318JE23_9BURK</name>
<dbReference type="EMBL" id="QJKB01000001">
    <property type="protein sequence ID" value="PXX46757.1"/>
    <property type="molecule type" value="Genomic_DNA"/>
</dbReference>
<dbReference type="PANTHER" id="PTHR42912:SF80">
    <property type="entry name" value="METHYLTRANSFERASE DOMAIN-CONTAINING PROTEIN"/>
    <property type="match status" value="1"/>
</dbReference>
<dbReference type="GO" id="GO:0032259">
    <property type="term" value="P:methylation"/>
    <property type="evidence" value="ECO:0007669"/>
    <property type="project" value="UniProtKB-KW"/>
</dbReference>
<dbReference type="SUPFAM" id="SSF53335">
    <property type="entry name" value="S-adenosyl-L-methionine-dependent methyltransferases"/>
    <property type="match status" value="1"/>
</dbReference>
<organism evidence="2 3">
    <name type="scientific">Undibacterium pigrum</name>
    <dbReference type="NCBI Taxonomy" id="401470"/>
    <lineage>
        <taxon>Bacteria</taxon>
        <taxon>Pseudomonadati</taxon>
        <taxon>Pseudomonadota</taxon>
        <taxon>Betaproteobacteria</taxon>
        <taxon>Burkholderiales</taxon>
        <taxon>Oxalobacteraceae</taxon>
        <taxon>Undibacterium</taxon>
    </lineage>
</organism>